<reference evidence="3" key="1">
    <citation type="submission" date="2015-04" db="EMBL/GenBank/DDBJ databases">
        <authorList>
            <person name="Schardt J."/>
            <person name="Mueller-Herbst S."/>
            <person name="Scherer S."/>
            <person name="Huptas C."/>
        </authorList>
    </citation>
    <scope>NUCLEOTIDE SEQUENCE [LARGE SCALE GENOMIC DNA]</scope>
    <source>
        <strain evidence="3">Kiel-L1</strain>
    </source>
</reference>
<dbReference type="RefSeq" id="WP_115752479.1">
    <property type="nucleotide sequence ID" value="NZ_LARY01000001.1"/>
</dbReference>
<dbReference type="Gene3D" id="3.90.1200.10">
    <property type="match status" value="1"/>
</dbReference>
<dbReference type="AlphaFoldDB" id="A0A3D8TUY4"/>
<keyword evidence="3" id="KW-1185">Reference proteome</keyword>
<dbReference type="PANTHER" id="PTHR40086">
    <property type="entry name" value="PHOSPHOTRANSFERASE YTMP-RELATED"/>
    <property type="match status" value="1"/>
</dbReference>
<gene>
    <name evidence="2" type="ORF">UR08_04595</name>
</gene>
<keyword evidence="2" id="KW-0808">Transferase</keyword>
<dbReference type="EMBL" id="LARY01000001">
    <property type="protein sequence ID" value="RDX02790.1"/>
    <property type="molecule type" value="Genomic_DNA"/>
</dbReference>
<evidence type="ECO:0000313" key="3">
    <source>
        <dbReference type="Proteomes" id="UP000257055"/>
    </source>
</evidence>
<dbReference type="SUPFAM" id="SSF56112">
    <property type="entry name" value="Protein kinase-like (PK-like)"/>
    <property type="match status" value="1"/>
</dbReference>
<evidence type="ECO:0000259" key="1">
    <source>
        <dbReference type="Pfam" id="PF01636"/>
    </source>
</evidence>
<name>A0A3D8TUY4_9LIST</name>
<evidence type="ECO:0000313" key="2">
    <source>
        <dbReference type="EMBL" id="RDX02790.1"/>
    </source>
</evidence>
<sequence>MEDIFFGTEYEIISAGGDTGQAFIAQHKDEKFFLKRNSSPFLAALSALDIVPKLKWTRRVENGDVITAQKWINARVLSTAEMGESKVARLLSKIHHSDKLKQMLLKMEEASFSPLDMFRNHQSIFPEQTKTEQEAISYLKRNLEQVEDGVRVVCHGDINHNNWMISSEGELFLVDWDGAMLGDPAMDLSMLLYQYVPKENWKNWLEIYGGTYSKSLHRKLKWYALFQTLYRLGEGKLSQAEQQKANELLDLIVKDNEV</sequence>
<protein>
    <submittedName>
        <fullName evidence="2">Phosphotransferase</fullName>
    </submittedName>
</protein>
<comment type="caution">
    <text evidence="2">The sequence shown here is derived from an EMBL/GenBank/DDBJ whole genome shotgun (WGS) entry which is preliminary data.</text>
</comment>
<proteinExistence type="predicted"/>
<dbReference type="InterPro" id="IPR011009">
    <property type="entry name" value="Kinase-like_dom_sf"/>
</dbReference>
<dbReference type="Pfam" id="PF01636">
    <property type="entry name" value="APH"/>
    <property type="match status" value="1"/>
</dbReference>
<organism evidence="2 3">
    <name type="scientific">Listeria kieliensis</name>
    <dbReference type="NCBI Taxonomy" id="1621700"/>
    <lineage>
        <taxon>Bacteria</taxon>
        <taxon>Bacillati</taxon>
        <taxon>Bacillota</taxon>
        <taxon>Bacilli</taxon>
        <taxon>Bacillales</taxon>
        <taxon>Listeriaceae</taxon>
        <taxon>Listeria</taxon>
    </lineage>
</organism>
<dbReference type="GO" id="GO:0016740">
    <property type="term" value="F:transferase activity"/>
    <property type="evidence" value="ECO:0007669"/>
    <property type="project" value="UniProtKB-KW"/>
</dbReference>
<dbReference type="InterPro" id="IPR002575">
    <property type="entry name" value="Aminoglycoside_PTrfase"/>
</dbReference>
<accession>A0A3D8TUY4</accession>
<dbReference type="InterPro" id="IPR052077">
    <property type="entry name" value="CcrZ_PhaseVar_Mediator"/>
</dbReference>
<dbReference type="Proteomes" id="UP000257055">
    <property type="component" value="Unassembled WGS sequence"/>
</dbReference>
<dbReference type="PANTHER" id="PTHR40086:SF1">
    <property type="entry name" value="CELL CYCLE REGULATOR CCRZ"/>
    <property type="match status" value="1"/>
</dbReference>
<feature type="domain" description="Aminoglycoside phosphotransferase" evidence="1">
    <location>
        <begin position="37"/>
        <end position="223"/>
    </location>
</feature>